<comment type="similarity">
    <text evidence="1 9">Belongs to the cysteine dioxygenase family.</text>
</comment>
<dbReference type="SUPFAM" id="SSF51182">
    <property type="entry name" value="RmlC-like cupins"/>
    <property type="match status" value="1"/>
</dbReference>
<organism evidence="11 12">
    <name type="scientific">Friedmanniomyces endolithicus</name>
    <dbReference type="NCBI Taxonomy" id="329885"/>
    <lineage>
        <taxon>Eukaryota</taxon>
        <taxon>Fungi</taxon>
        <taxon>Dikarya</taxon>
        <taxon>Ascomycota</taxon>
        <taxon>Pezizomycotina</taxon>
        <taxon>Dothideomycetes</taxon>
        <taxon>Dothideomycetidae</taxon>
        <taxon>Mycosphaerellales</taxon>
        <taxon>Teratosphaeriaceae</taxon>
        <taxon>Friedmanniomyces</taxon>
    </lineage>
</organism>
<dbReference type="OrthoDB" id="543511at2759"/>
<dbReference type="InterPro" id="IPR014710">
    <property type="entry name" value="RmlC-like_jellyroll"/>
</dbReference>
<feature type="cross-link" description="3'-(S-cysteinyl)-tyrosine (Cys-Tyr)" evidence="7">
    <location>
        <begin position="132"/>
        <end position="198"/>
    </location>
</feature>
<dbReference type="InterPro" id="IPR010300">
    <property type="entry name" value="CDO_1"/>
</dbReference>
<comment type="cofactor">
    <cofactor evidence="9">
        <name>Fe cation</name>
        <dbReference type="ChEBI" id="CHEBI:24875"/>
    </cofactor>
    <text evidence="9">Binds 1 Fe cation per subunit.</text>
</comment>
<keyword evidence="3 8" id="KW-0479">Metal-binding</keyword>
<gene>
    <name evidence="11" type="ORF">B0A54_15423</name>
</gene>
<keyword evidence="7" id="KW-0883">Thioether bond</keyword>
<evidence type="ECO:0000256" key="6">
    <source>
        <dbReference type="ARBA" id="ARBA00023004"/>
    </source>
</evidence>
<reference evidence="11 12" key="1">
    <citation type="submission" date="2017-03" db="EMBL/GenBank/DDBJ databases">
        <title>Genomes of endolithic fungi from Antarctica.</title>
        <authorList>
            <person name="Coleine C."/>
            <person name="Masonjones S."/>
            <person name="Stajich J.E."/>
        </authorList>
    </citation>
    <scope>NUCLEOTIDE SEQUENCE [LARGE SCALE GENOMIC DNA]</scope>
    <source>
        <strain evidence="11 12">CCFEE 5311</strain>
    </source>
</reference>
<feature type="binding site" evidence="8">
    <location>
        <position position="127"/>
    </location>
    <ligand>
        <name>Fe cation</name>
        <dbReference type="ChEBI" id="CHEBI:24875"/>
        <note>catalytic</note>
    </ligand>
</feature>
<dbReference type="Pfam" id="PF05995">
    <property type="entry name" value="CDO_I"/>
    <property type="match status" value="1"/>
</dbReference>
<dbReference type="STRING" id="329885.A0A4V5N536"/>
<keyword evidence="6 8" id="KW-0408">Iron</keyword>
<comment type="caution">
    <text evidence="11">The sequence shown here is derived from an EMBL/GenBank/DDBJ whole genome shotgun (WGS) entry which is preliminary data.</text>
</comment>
<evidence type="ECO:0000256" key="9">
    <source>
        <dbReference type="RuleBase" id="RU366010"/>
    </source>
</evidence>
<proteinExistence type="inferred from homology"/>
<evidence type="ECO:0000256" key="8">
    <source>
        <dbReference type="PIRSR" id="PIRSR610300-51"/>
    </source>
</evidence>
<name>A0A4V5N536_9PEZI</name>
<dbReference type="AlphaFoldDB" id="A0A4V5N536"/>
<dbReference type="InterPro" id="IPR011051">
    <property type="entry name" value="RmlC_Cupin_sf"/>
</dbReference>
<feature type="compositionally biased region" description="Polar residues" evidence="10">
    <location>
        <begin position="1"/>
        <end position="30"/>
    </location>
</feature>
<dbReference type="Gene3D" id="2.60.120.10">
    <property type="entry name" value="Jelly Rolls"/>
    <property type="match status" value="1"/>
</dbReference>
<sequence length="235" mass="25675">MAAKKTTINTLLSSDMSNDTTAHHSPTSLHDSARGSPEPPLDSFHTLVQAINKILGPCNGIDSAGVDVEELKSAMRAFDGPDEEWQKYAFQDYSRPYTRNLVDRGNGKSNLLILVWTPGKASPIHDHANAHCVMRILKGSLTETIYGWPCEGADGLTDCATSPTHPTGHTCSAEPEQLEPHALCNANTEEVAVSLHLYTPPNAARHGCHIFDQRTGKKSKVQQCHFYSELGVKME</sequence>
<keyword evidence="5 9" id="KW-0560">Oxidoreductase</keyword>
<dbReference type="GO" id="GO:0019448">
    <property type="term" value="P:L-cysteine catabolic process"/>
    <property type="evidence" value="ECO:0007669"/>
    <property type="project" value="TreeGrafter"/>
</dbReference>
<keyword evidence="4 9" id="KW-0223">Dioxygenase</keyword>
<evidence type="ECO:0000256" key="5">
    <source>
        <dbReference type="ARBA" id="ARBA00023002"/>
    </source>
</evidence>
<evidence type="ECO:0000256" key="1">
    <source>
        <dbReference type="ARBA" id="ARBA00006622"/>
    </source>
</evidence>
<evidence type="ECO:0000256" key="4">
    <source>
        <dbReference type="ARBA" id="ARBA00022964"/>
    </source>
</evidence>
<dbReference type="PANTHER" id="PTHR12918:SF1">
    <property type="entry name" value="CYSTEINE DIOXYGENASE TYPE 1"/>
    <property type="match status" value="1"/>
</dbReference>
<evidence type="ECO:0000256" key="3">
    <source>
        <dbReference type="ARBA" id="ARBA00022723"/>
    </source>
</evidence>
<dbReference type="EC" id="1.13.11.20" evidence="2 9"/>
<accession>A0A4V5N536</accession>
<dbReference type="EMBL" id="NAJP01000104">
    <property type="protein sequence ID" value="TKA30229.1"/>
    <property type="molecule type" value="Genomic_DNA"/>
</dbReference>
<evidence type="ECO:0000256" key="7">
    <source>
        <dbReference type="PIRSR" id="PIRSR610300-50"/>
    </source>
</evidence>
<dbReference type="PANTHER" id="PTHR12918">
    <property type="entry name" value="CYSTEINE DIOXYGENASE"/>
    <property type="match status" value="1"/>
</dbReference>
<feature type="region of interest" description="Disordered" evidence="10">
    <location>
        <begin position="1"/>
        <end position="42"/>
    </location>
</feature>
<comment type="catalytic activity">
    <reaction evidence="9">
        <text>L-cysteine + O2 = 3-sulfino-L-alanine + H(+)</text>
        <dbReference type="Rhea" id="RHEA:20441"/>
        <dbReference type="ChEBI" id="CHEBI:15378"/>
        <dbReference type="ChEBI" id="CHEBI:15379"/>
        <dbReference type="ChEBI" id="CHEBI:35235"/>
        <dbReference type="ChEBI" id="CHEBI:61085"/>
        <dbReference type="EC" id="1.13.11.20"/>
    </reaction>
</comment>
<dbReference type="CDD" id="cd10548">
    <property type="entry name" value="cupin_CDO"/>
    <property type="match status" value="1"/>
</dbReference>
<feature type="binding site" evidence="8">
    <location>
        <position position="181"/>
    </location>
    <ligand>
        <name>Fe cation</name>
        <dbReference type="ChEBI" id="CHEBI:24875"/>
        <note>catalytic</note>
    </ligand>
</feature>
<dbReference type="GO" id="GO:0017172">
    <property type="term" value="F:cysteine dioxygenase activity"/>
    <property type="evidence" value="ECO:0007669"/>
    <property type="project" value="UniProtKB-UniRule"/>
</dbReference>
<evidence type="ECO:0000256" key="10">
    <source>
        <dbReference type="SAM" id="MobiDB-lite"/>
    </source>
</evidence>
<dbReference type="Proteomes" id="UP000310066">
    <property type="component" value="Unassembled WGS sequence"/>
</dbReference>
<dbReference type="GO" id="GO:0008198">
    <property type="term" value="F:ferrous iron binding"/>
    <property type="evidence" value="ECO:0007669"/>
    <property type="project" value="TreeGrafter"/>
</dbReference>
<protein>
    <recommendedName>
        <fullName evidence="2 9">Cysteine dioxygenase</fullName>
        <ecNumber evidence="2 9">1.13.11.20</ecNumber>
    </recommendedName>
</protein>
<evidence type="ECO:0000313" key="11">
    <source>
        <dbReference type="EMBL" id="TKA30229.1"/>
    </source>
</evidence>
<evidence type="ECO:0000313" key="12">
    <source>
        <dbReference type="Proteomes" id="UP000310066"/>
    </source>
</evidence>
<feature type="binding site" evidence="8">
    <location>
        <position position="125"/>
    </location>
    <ligand>
        <name>Fe cation</name>
        <dbReference type="ChEBI" id="CHEBI:24875"/>
        <note>catalytic</note>
    </ligand>
</feature>
<evidence type="ECO:0000256" key="2">
    <source>
        <dbReference type="ARBA" id="ARBA00013133"/>
    </source>
</evidence>